<accession>A0AA49A6M5</accession>
<protein>
    <submittedName>
        <fullName evidence="1">Uncharacterized protein</fullName>
    </submittedName>
</protein>
<organism evidence="1 2">
    <name type="scientific">Massilia antarctica</name>
    <dbReference type="NCBI Taxonomy" id="2765360"/>
    <lineage>
        <taxon>Bacteria</taxon>
        <taxon>Pseudomonadati</taxon>
        <taxon>Pseudomonadota</taxon>
        <taxon>Betaproteobacteria</taxon>
        <taxon>Burkholderiales</taxon>
        <taxon>Oxalobacteraceae</taxon>
        <taxon>Telluria group</taxon>
        <taxon>Massilia</taxon>
    </lineage>
</organism>
<sequence length="67" mass="7666">MTVALIVTRPDSEKWQWFTVPVALEEGYERYWLPATAAVWLPLFQTGCPVEAKDFPAVTRELLTLRG</sequence>
<dbReference type="EMBL" id="CP065053">
    <property type="protein sequence ID" value="QPI48424.1"/>
    <property type="molecule type" value="Genomic_DNA"/>
</dbReference>
<reference evidence="1 2" key="1">
    <citation type="submission" date="2020-11" db="EMBL/GenBank/DDBJ databases">
        <authorList>
            <person name="Sun Q."/>
        </authorList>
    </citation>
    <scope>NUCLEOTIDE SEQUENCE [LARGE SCALE GENOMIC DNA]</scope>
    <source>
        <strain evidence="1 2">P8398</strain>
    </source>
</reference>
<dbReference type="Proteomes" id="UP000662888">
    <property type="component" value="Chromosome"/>
</dbReference>
<dbReference type="RefSeq" id="WP_206088044.1">
    <property type="nucleotide sequence ID" value="NZ_CP065053.1"/>
</dbReference>
<evidence type="ECO:0000313" key="2">
    <source>
        <dbReference type="Proteomes" id="UP000662888"/>
    </source>
</evidence>
<name>A0AA49A6M5_9BURK</name>
<gene>
    <name evidence="1" type="ORF">IV454_23225</name>
</gene>
<proteinExistence type="predicted"/>
<evidence type="ECO:0000313" key="1">
    <source>
        <dbReference type="EMBL" id="QPI48424.1"/>
    </source>
</evidence>
<keyword evidence="2" id="KW-1185">Reference proteome</keyword>